<dbReference type="Pfam" id="PF08282">
    <property type="entry name" value="Hydrolase_3"/>
    <property type="match status" value="1"/>
</dbReference>
<keyword evidence="2" id="KW-1185">Reference proteome</keyword>
<dbReference type="GO" id="GO:0005829">
    <property type="term" value="C:cytosol"/>
    <property type="evidence" value="ECO:0007669"/>
    <property type="project" value="TreeGrafter"/>
</dbReference>
<dbReference type="Gene3D" id="3.40.50.1000">
    <property type="entry name" value="HAD superfamily/HAD-like"/>
    <property type="match status" value="1"/>
</dbReference>
<gene>
    <name evidence="1" type="ORF">FD13_GL000771</name>
</gene>
<dbReference type="PANTHER" id="PTHR10000">
    <property type="entry name" value="PHOSPHOSERINE PHOSPHATASE"/>
    <property type="match status" value="1"/>
</dbReference>
<dbReference type="InterPro" id="IPR036412">
    <property type="entry name" value="HAD-like_sf"/>
</dbReference>
<dbReference type="OrthoDB" id="1650327at2"/>
<dbReference type="PANTHER" id="PTHR10000:SF53">
    <property type="entry name" value="5-AMINO-6-(5-PHOSPHO-D-RIBITYLAMINO)URACIL PHOSPHATASE YBJI-RELATED"/>
    <property type="match status" value="1"/>
</dbReference>
<dbReference type="GO" id="GO:0000287">
    <property type="term" value="F:magnesium ion binding"/>
    <property type="evidence" value="ECO:0007669"/>
    <property type="project" value="TreeGrafter"/>
</dbReference>
<evidence type="ECO:0000313" key="2">
    <source>
        <dbReference type="Proteomes" id="UP000051589"/>
    </source>
</evidence>
<proteinExistence type="predicted"/>
<keyword evidence="1" id="KW-0378">Hydrolase</keyword>
<evidence type="ECO:0000313" key="1">
    <source>
        <dbReference type="EMBL" id="KRN01546.1"/>
    </source>
</evidence>
<protein>
    <submittedName>
        <fullName evidence="1">HAD superfamily hydrolase</fullName>
    </submittedName>
</protein>
<dbReference type="EMBL" id="AYZH01000019">
    <property type="protein sequence ID" value="KRN01546.1"/>
    <property type="molecule type" value="Genomic_DNA"/>
</dbReference>
<dbReference type="SUPFAM" id="SSF56784">
    <property type="entry name" value="HAD-like"/>
    <property type="match status" value="1"/>
</dbReference>
<dbReference type="InterPro" id="IPR023214">
    <property type="entry name" value="HAD_sf"/>
</dbReference>
<sequence length="248" mass="27480">MNYVFDVDGTLSFNGTRIEPDIIASIKELERMGNQIIFASARPIRDLVPIIPAFQHNLLIGGNGAIVSKADAIEVMSPISDNDFNYLKRLMKTYNLEHIVDGKWNYSAQVSSENTIIRQLDPDGLAKNIPIEGISNPIKVILLGIDEQRMSLITNMIRANTELELVEHVGERNLDMTAKGINKSRTLDLLGIDQYIAFGNDMNDIKMLSGAIKSFWVKSKPDLSAQASTFDAILEPDQVSSAIQSLCI</sequence>
<dbReference type="AlphaFoldDB" id="A0A0R2DMY3"/>
<dbReference type="Gene3D" id="3.30.1240.10">
    <property type="match status" value="1"/>
</dbReference>
<name>A0A0R2DMY3_9LACO</name>
<accession>A0A0R2DMY3</accession>
<dbReference type="GO" id="GO:0016791">
    <property type="term" value="F:phosphatase activity"/>
    <property type="evidence" value="ECO:0007669"/>
    <property type="project" value="TreeGrafter"/>
</dbReference>
<organism evidence="1 2">
    <name type="scientific">Levilactobacillus senmaizukei DSM 21775 = NBRC 103853</name>
    <dbReference type="NCBI Taxonomy" id="1423803"/>
    <lineage>
        <taxon>Bacteria</taxon>
        <taxon>Bacillati</taxon>
        <taxon>Bacillota</taxon>
        <taxon>Bacilli</taxon>
        <taxon>Lactobacillales</taxon>
        <taxon>Lactobacillaceae</taxon>
        <taxon>Levilactobacillus</taxon>
    </lineage>
</organism>
<dbReference type="PATRIC" id="fig|1423803.3.peg.770"/>
<dbReference type="Proteomes" id="UP000051589">
    <property type="component" value="Unassembled WGS sequence"/>
</dbReference>
<reference evidence="1 2" key="1">
    <citation type="journal article" date="2015" name="Genome Announc.">
        <title>Expanding the biotechnology potential of lactobacilli through comparative genomics of 213 strains and associated genera.</title>
        <authorList>
            <person name="Sun Z."/>
            <person name="Harris H.M."/>
            <person name="McCann A."/>
            <person name="Guo C."/>
            <person name="Argimon S."/>
            <person name="Zhang W."/>
            <person name="Yang X."/>
            <person name="Jeffery I.B."/>
            <person name="Cooney J.C."/>
            <person name="Kagawa T.F."/>
            <person name="Liu W."/>
            <person name="Song Y."/>
            <person name="Salvetti E."/>
            <person name="Wrobel A."/>
            <person name="Rasinkangas P."/>
            <person name="Parkhill J."/>
            <person name="Rea M.C."/>
            <person name="O'Sullivan O."/>
            <person name="Ritari J."/>
            <person name="Douillard F.P."/>
            <person name="Paul Ross R."/>
            <person name="Yang R."/>
            <person name="Briner A.E."/>
            <person name="Felis G.E."/>
            <person name="de Vos W.M."/>
            <person name="Barrangou R."/>
            <person name="Klaenhammer T.R."/>
            <person name="Caufield P.W."/>
            <person name="Cui Y."/>
            <person name="Zhang H."/>
            <person name="O'Toole P.W."/>
        </authorList>
    </citation>
    <scope>NUCLEOTIDE SEQUENCE [LARGE SCALE GENOMIC DNA]</scope>
    <source>
        <strain evidence="1 2">DSM 21775</strain>
    </source>
</reference>
<dbReference type="RefSeq" id="WP_061777105.1">
    <property type="nucleotide sequence ID" value="NZ_AYZH01000019.1"/>
</dbReference>
<comment type="caution">
    <text evidence="1">The sequence shown here is derived from an EMBL/GenBank/DDBJ whole genome shotgun (WGS) entry which is preliminary data.</text>
</comment>